<dbReference type="CDD" id="cd13128">
    <property type="entry name" value="MATE_Wzx_like"/>
    <property type="match status" value="1"/>
</dbReference>
<evidence type="ECO:0000256" key="5">
    <source>
        <dbReference type="SAM" id="Phobius"/>
    </source>
</evidence>
<feature type="transmembrane region" description="Helical" evidence="5">
    <location>
        <begin position="21"/>
        <end position="47"/>
    </location>
</feature>
<dbReference type="Proteomes" id="UP000051950">
    <property type="component" value="Unassembled WGS sequence"/>
</dbReference>
<feature type="transmembrane region" description="Helical" evidence="5">
    <location>
        <begin position="121"/>
        <end position="141"/>
    </location>
</feature>
<keyword evidence="3 5" id="KW-1133">Transmembrane helix</keyword>
<comment type="caution">
    <text evidence="6">The sequence shown here is derived from an EMBL/GenBank/DDBJ whole genome shotgun (WGS) entry which is preliminary data.</text>
</comment>
<feature type="transmembrane region" description="Helical" evidence="5">
    <location>
        <begin position="395"/>
        <end position="415"/>
    </location>
</feature>
<evidence type="ECO:0000313" key="7">
    <source>
        <dbReference type="Proteomes" id="UP000051950"/>
    </source>
</evidence>
<gene>
    <name evidence="6" type="ORF">ASU31_02015</name>
</gene>
<feature type="transmembrane region" description="Helical" evidence="5">
    <location>
        <begin position="181"/>
        <end position="200"/>
    </location>
</feature>
<reference evidence="6 7" key="1">
    <citation type="submission" date="2015-11" db="EMBL/GenBank/DDBJ databases">
        <title>Sequence of Pedobacter ginsenosidimutans.</title>
        <authorList>
            <person name="Carson E."/>
            <person name="Keyser V."/>
            <person name="Newman J."/>
            <person name="Miller J."/>
        </authorList>
    </citation>
    <scope>NUCLEOTIDE SEQUENCE [LARGE SCALE GENOMIC DNA]</scope>
    <source>
        <strain evidence="6 7">KACC 14530</strain>
    </source>
</reference>
<feature type="transmembrane region" description="Helical" evidence="5">
    <location>
        <begin position="307"/>
        <end position="330"/>
    </location>
</feature>
<dbReference type="RefSeq" id="WP_057930714.1">
    <property type="nucleotide sequence ID" value="NZ_LMZQ01000001.1"/>
</dbReference>
<feature type="transmembrane region" description="Helical" evidence="5">
    <location>
        <begin position="53"/>
        <end position="72"/>
    </location>
</feature>
<name>A0A0T5VWZ3_9SPHI</name>
<accession>A0A0T5VWZ3</accession>
<dbReference type="OrthoDB" id="88014at2"/>
<keyword evidence="7" id="KW-1185">Reference proteome</keyword>
<feature type="transmembrane region" description="Helical" evidence="5">
    <location>
        <begin position="153"/>
        <end position="175"/>
    </location>
</feature>
<feature type="transmembrane region" description="Helical" evidence="5">
    <location>
        <begin position="93"/>
        <end position="115"/>
    </location>
</feature>
<organism evidence="6 7">
    <name type="scientific">Pedobacter ginsenosidimutans</name>
    <dbReference type="NCBI Taxonomy" id="687842"/>
    <lineage>
        <taxon>Bacteria</taxon>
        <taxon>Pseudomonadati</taxon>
        <taxon>Bacteroidota</taxon>
        <taxon>Sphingobacteriia</taxon>
        <taxon>Sphingobacteriales</taxon>
        <taxon>Sphingobacteriaceae</taxon>
        <taxon>Pedobacter</taxon>
    </lineage>
</organism>
<keyword evidence="2 5" id="KW-0812">Transmembrane</keyword>
<evidence type="ECO:0000313" key="6">
    <source>
        <dbReference type="EMBL" id="KRT18084.1"/>
    </source>
</evidence>
<feature type="transmembrane region" description="Helical" evidence="5">
    <location>
        <begin position="342"/>
        <end position="363"/>
    </location>
</feature>
<protein>
    <submittedName>
        <fullName evidence="6">Polysaccharide biosynthesis protein</fullName>
    </submittedName>
</protein>
<dbReference type="PANTHER" id="PTHR43424:SF1">
    <property type="entry name" value="LOCUS PUTATIVE PROTEIN 1-RELATED"/>
    <property type="match status" value="1"/>
</dbReference>
<dbReference type="STRING" id="687842.ASU31_02015"/>
<feature type="transmembrane region" description="Helical" evidence="5">
    <location>
        <begin position="370"/>
        <end position="389"/>
    </location>
</feature>
<dbReference type="InterPro" id="IPR052556">
    <property type="entry name" value="PolySynth_Transporter"/>
</dbReference>
<comment type="subcellular location">
    <subcellularLocation>
        <location evidence="1">Membrane</location>
        <topology evidence="1">Multi-pass membrane protein</topology>
    </subcellularLocation>
</comment>
<dbReference type="PANTHER" id="PTHR43424">
    <property type="entry name" value="LOCUS PUTATIVE PROTEIN 1-RELATED"/>
    <property type="match status" value="1"/>
</dbReference>
<sequence>MKLPAIKGFDQEALLKYFKNTGMLLIGKVGSLGIKMLTNIAVANYLLSYGNGILTTSIAYVFLFAALAGLGLDQFIVKELHQFPQKRDQILGTAFGLKAFAGFMCIPLISLAWLIYPLEDIQYQFILLLSFVGVFQSFTVIDSYFQSEVKSKYIMQVQIIGNLVSAAIKIILIYTNSPISYFFFAFLFDTVLLSIGYIITYSRKNRSILNWRFEKTLAKKLFSLSWPLIISGIMVSVYMKIDQIMLKQILGAKGTAEAGAYATVVNFSEALNFVPVAIVSSLFPAILNARRDDKERYQKRLQNLYDLMVWLSLSFAIFITFASPFIYSYFKPEFADAAPVLSVHVWGSAFIFLGVASGQYLIAENFGRLTFIRTGIGAVVNIILNIILIPRMGMMGTAIATVIAYFVSAFFILFIPKLRQQGIMMLKSLFLVTAFQKIFKR</sequence>
<proteinExistence type="predicted"/>
<dbReference type="GO" id="GO:0016020">
    <property type="term" value="C:membrane"/>
    <property type="evidence" value="ECO:0007669"/>
    <property type="project" value="UniProtKB-SubCell"/>
</dbReference>
<evidence type="ECO:0000256" key="1">
    <source>
        <dbReference type="ARBA" id="ARBA00004141"/>
    </source>
</evidence>
<dbReference type="EMBL" id="LMZQ01000001">
    <property type="protein sequence ID" value="KRT18084.1"/>
    <property type="molecule type" value="Genomic_DNA"/>
</dbReference>
<evidence type="ECO:0000256" key="2">
    <source>
        <dbReference type="ARBA" id="ARBA00022692"/>
    </source>
</evidence>
<feature type="transmembrane region" description="Helical" evidence="5">
    <location>
        <begin position="270"/>
        <end position="287"/>
    </location>
</feature>
<dbReference type="AlphaFoldDB" id="A0A0T5VWZ3"/>
<feature type="transmembrane region" description="Helical" evidence="5">
    <location>
        <begin position="221"/>
        <end position="241"/>
    </location>
</feature>
<keyword evidence="4 5" id="KW-0472">Membrane</keyword>
<dbReference type="Pfam" id="PF01943">
    <property type="entry name" value="Polysacc_synt"/>
    <property type="match status" value="1"/>
</dbReference>
<dbReference type="InterPro" id="IPR002797">
    <property type="entry name" value="Polysacc_synth"/>
</dbReference>
<evidence type="ECO:0000256" key="4">
    <source>
        <dbReference type="ARBA" id="ARBA00023136"/>
    </source>
</evidence>
<evidence type="ECO:0000256" key="3">
    <source>
        <dbReference type="ARBA" id="ARBA00022989"/>
    </source>
</evidence>